<keyword evidence="2" id="KW-0732">Signal</keyword>
<keyword evidence="4" id="KW-0645">Protease</keyword>
<dbReference type="GO" id="GO:0004252">
    <property type="term" value="F:serine-type endopeptidase activity"/>
    <property type="evidence" value="ECO:0007669"/>
    <property type="project" value="TreeGrafter"/>
</dbReference>
<organism evidence="4 5">
    <name type="scientific">Pleionea mediterranea</name>
    <dbReference type="NCBI Taxonomy" id="523701"/>
    <lineage>
        <taxon>Bacteria</taxon>
        <taxon>Pseudomonadati</taxon>
        <taxon>Pseudomonadota</taxon>
        <taxon>Gammaproteobacteria</taxon>
        <taxon>Oceanospirillales</taxon>
        <taxon>Pleioneaceae</taxon>
        <taxon>Pleionea</taxon>
    </lineage>
</organism>
<dbReference type="SUPFAM" id="SSF53474">
    <property type="entry name" value="alpha/beta-Hydrolases"/>
    <property type="match status" value="1"/>
</dbReference>
<evidence type="ECO:0000313" key="5">
    <source>
        <dbReference type="Proteomes" id="UP000245790"/>
    </source>
</evidence>
<feature type="chain" id="PRO_5016240356" evidence="2">
    <location>
        <begin position="20"/>
        <end position="682"/>
    </location>
</feature>
<dbReference type="SUPFAM" id="SSF82171">
    <property type="entry name" value="DPP6 N-terminal domain-like"/>
    <property type="match status" value="1"/>
</dbReference>
<dbReference type="Pfam" id="PF00326">
    <property type="entry name" value="Peptidase_S9"/>
    <property type="match status" value="1"/>
</dbReference>
<proteinExistence type="predicted"/>
<dbReference type="InterPro" id="IPR011042">
    <property type="entry name" value="6-blade_b-propeller_TolB-like"/>
</dbReference>
<accession>A0A316FQ68</accession>
<dbReference type="PANTHER" id="PTHR42776:SF27">
    <property type="entry name" value="DIPEPTIDYL PEPTIDASE FAMILY MEMBER 6"/>
    <property type="match status" value="1"/>
</dbReference>
<dbReference type="EMBL" id="QGGU01000006">
    <property type="protein sequence ID" value="PWK50928.1"/>
    <property type="molecule type" value="Genomic_DNA"/>
</dbReference>
<keyword evidence="4" id="KW-0031">Aminopeptidase</keyword>
<comment type="caution">
    <text evidence="4">The sequence shown here is derived from an EMBL/GenBank/DDBJ whole genome shotgun (WGS) entry which is preliminary data.</text>
</comment>
<protein>
    <submittedName>
        <fullName evidence="4">Dipeptidyl aminopeptidase/acylaminoacyl peptidase</fullName>
    </submittedName>
</protein>
<dbReference type="RefSeq" id="WP_210204904.1">
    <property type="nucleotide sequence ID" value="NZ_QGGU01000006.1"/>
</dbReference>
<dbReference type="InterPro" id="IPR001375">
    <property type="entry name" value="Peptidase_S9_cat"/>
</dbReference>
<gene>
    <name evidence="4" type="ORF">C8D97_106221</name>
</gene>
<dbReference type="Gene3D" id="2.130.10.10">
    <property type="entry name" value="YVTN repeat-like/Quinoprotein amine dehydrogenase"/>
    <property type="match status" value="1"/>
</dbReference>
<reference evidence="4 5" key="1">
    <citation type="submission" date="2018-05" db="EMBL/GenBank/DDBJ databases">
        <title>Genomic Encyclopedia of Type Strains, Phase IV (KMG-IV): sequencing the most valuable type-strain genomes for metagenomic binning, comparative biology and taxonomic classification.</title>
        <authorList>
            <person name="Goeker M."/>
        </authorList>
    </citation>
    <scope>NUCLEOTIDE SEQUENCE [LARGE SCALE GENOMIC DNA]</scope>
    <source>
        <strain evidence="4 5">DSM 25350</strain>
    </source>
</reference>
<evidence type="ECO:0000313" key="4">
    <source>
        <dbReference type="EMBL" id="PWK50928.1"/>
    </source>
</evidence>
<dbReference type="Gene3D" id="3.40.50.1820">
    <property type="entry name" value="alpha/beta hydrolase"/>
    <property type="match status" value="1"/>
</dbReference>
<dbReference type="Gene3D" id="2.120.10.30">
    <property type="entry name" value="TolB, C-terminal domain"/>
    <property type="match status" value="1"/>
</dbReference>
<dbReference type="InterPro" id="IPR029058">
    <property type="entry name" value="AB_hydrolase_fold"/>
</dbReference>
<feature type="signal peptide" evidence="2">
    <location>
        <begin position="1"/>
        <end position="19"/>
    </location>
</feature>
<evidence type="ECO:0000256" key="2">
    <source>
        <dbReference type="SAM" id="SignalP"/>
    </source>
</evidence>
<evidence type="ECO:0000259" key="3">
    <source>
        <dbReference type="Pfam" id="PF00326"/>
    </source>
</evidence>
<keyword evidence="1" id="KW-0378">Hydrolase</keyword>
<dbReference type="GO" id="GO:0006508">
    <property type="term" value="P:proteolysis"/>
    <property type="evidence" value="ECO:0007669"/>
    <property type="project" value="InterPro"/>
</dbReference>
<dbReference type="PANTHER" id="PTHR42776">
    <property type="entry name" value="SERINE PEPTIDASE S9 FAMILY MEMBER"/>
    <property type="match status" value="1"/>
</dbReference>
<dbReference type="AlphaFoldDB" id="A0A316FQ68"/>
<dbReference type="GO" id="GO:0004177">
    <property type="term" value="F:aminopeptidase activity"/>
    <property type="evidence" value="ECO:0007669"/>
    <property type="project" value="UniProtKB-KW"/>
</dbReference>
<dbReference type="Proteomes" id="UP000245790">
    <property type="component" value="Unassembled WGS sequence"/>
</dbReference>
<sequence length="682" mass="76671">MNRLITGGLCLLLLAPAFAAKKHVMTLKETVTTQYVGTSKVSPDGSKTAYTLVIPREPYQSDDGGHYVELHITDNNGKSRPYITGEVNVSSIAWSHNNQYVYYLAKRNDDKFKSLYRIPVDGGESQKVFEHTNNIASFSLNHTGESLLYIAKPKKDKHEKKLKKKGFKAEVYEEDAEFSRVYRVDLTKDKKTSEVLKNIDENVLSIEHHPSRDLFLARVTPTPHIDDNYTRSQYKVFKTNGVATQSFKTEGKLGAAHWSPDGQYVAIIGAENKNDPAAGRLFVANSRTGKLDEVLKNYQGHVKDIAWTSDYQLTYLGHIGTSSEVATINLDSGKVENLLPLGQAALSSFDVDSNGNNMVATMGTPQHPREVYSVSDGKLKRLTNSNSWLEDIKMPKQVSMTYQARDGLSLDGIFVYPVNYKKGKRYPLIMMVHGGPESHISNEWLDRYSYPIKHATGNGFAVFLPNYRGSTGKGVEFSKKGQADYAGAEFNDLVDAITHLSNEGLIDKERVGITGGSYGGYASAWAATALSEHFAASVMFVGISNQLSKFGTTDIPVEMYNVHARNYPWDKWQWMLERSPIYHTGKAKTPILIMHGKNDTRVHPAQSMELYRYIKTRTETPVRLVYYPGEGHGNRRAAAQLDYAQRLMRWMNFYLKGKKKGNKIPPFELDHAKQLEDDKEDK</sequence>
<name>A0A316FQ68_9GAMM</name>
<keyword evidence="5" id="KW-1185">Reference proteome</keyword>
<dbReference type="InterPro" id="IPR015943">
    <property type="entry name" value="WD40/YVTN_repeat-like_dom_sf"/>
</dbReference>
<feature type="domain" description="Peptidase S9 prolyl oligopeptidase catalytic" evidence="3">
    <location>
        <begin position="452"/>
        <end position="656"/>
    </location>
</feature>
<evidence type="ECO:0000256" key="1">
    <source>
        <dbReference type="ARBA" id="ARBA00022801"/>
    </source>
</evidence>